<reference evidence="2 3" key="1">
    <citation type="journal article" date="2020" name="Biotechnol. Biofuels">
        <title>New insights from the biogas microbiome by comprehensive genome-resolved metagenomics of nearly 1600 species originating from multiple anaerobic digesters.</title>
        <authorList>
            <person name="Campanaro S."/>
            <person name="Treu L."/>
            <person name="Rodriguez-R L.M."/>
            <person name="Kovalovszki A."/>
            <person name="Ziels R.M."/>
            <person name="Maus I."/>
            <person name="Zhu X."/>
            <person name="Kougias P.G."/>
            <person name="Basile A."/>
            <person name="Luo G."/>
            <person name="Schluter A."/>
            <person name="Konstantinidis K.T."/>
            <person name="Angelidaki I."/>
        </authorList>
    </citation>
    <scope>NUCLEOTIDE SEQUENCE [LARGE SCALE GENOMIC DNA]</scope>
    <source>
        <strain evidence="2">AS22ysBPME_46</strain>
    </source>
</reference>
<comment type="caution">
    <text evidence="2">The sequence shown here is derived from an EMBL/GenBank/DDBJ whole genome shotgun (WGS) entry which is preliminary data.</text>
</comment>
<sequence>MISKKKPYAIICRYIFIFDYSINIYGYYPKECLKKYKRGNLMVLFLGQRKVRRIRYTLLISLPAVWAKNAKIEPGSSMNIELMPDNSLRITPSSTEPPRTEIAGCATPN</sequence>
<evidence type="ECO:0000313" key="3">
    <source>
        <dbReference type="Proteomes" id="UP000585579"/>
    </source>
</evidence>
<dbReference type="InterPro" id="IPR007159">
    <property type="entry name" value="SpoVT-AbrB_dom"/>
</dbReference>
<protein>
    <recommendedName>
        <fullName evidence="1">SpoVT-AbrB domain-containing protein</fullName>
    </recommendedName>
</protein>
<evidence type="ECO:0000313" key="2">
    <source>
        <dbReference type="EMBL" id="NLK33093.1"/>
    </source>
</evidence>
<dbReference type="Proteomes" id="UP000585579">
    <property type="component" value="Unassembled WGS sequence"/>
</dbReference>
<gene>
    <name evidence="2" type="ORF">GX302_09790</name>
</gene>
<accession>A0A7K4AWR8</accession>
<dbReference type="EMBL" id="JAAYQL010000058">
    <property type="protein sequence ID" value="NLK33093.1"/>
    <property type="molecule type" value="Genomic_DNA"/>
</dbReference>
<evidence type="ECO:0000259" key="1">
    <source>
        <dbReference type="Pfam" id="PF04014"/>
    </source>
</evidence>
<feature type="domain" description="SpoVT-AbrB" evidence="1">
    <location>
        <begin position="60"/>
        <end position="96"/>
    </location>
</feature>
<organism evidence="2 3">
    <name type="scientific">Methanosarcina flavescens</name>
    <dbReference type="NCBI Taxonomy" id="1715806"/>
    <lineage>
        <taxon>Archaea</taxon>
        <taxon>Methanobacteriati</taxon>
        <taxon>Methanobacteriota</taxon>
        <taxon>Stenosarchaea group</taxon>
        <taxon>Methanomicrobia</taxon>
        <taxon>Methanosarcinales</taxon>
        <taxon>Methanosarcinaceae</taxon>
        <taxon>Methanosarcina</taxon>
    </lineage>
</organism>
<proteinExistence type="predicted"/>
<dbReference type="Pfam" id="PF04014">
    <property type="entry name" value="MazE_antitoxin"/>
    <property type="match status" value="1"/>
</dbReference>
<name>A0A7K4AWR8_9EURY</name>
<dbReference type="AlphaFoldDB" id="A0A7K4AWR8"/>